<dbReference type="PANTHER" id="PTHR43758">
    <property type="entry name" value="7,8-DIHYDRO-8-OXOGUANINE TRIPHOSPHATASE"/>
    <property type="match status" value="1"/>
</dbReference>
<evidence type="ECO:0000259" key="6">
    <source>
        <dbReference type="PROSITE" id="PS51462"/>
    </source>
</evidence>
<proteinExistence type="inferred from homology"/>
<protein>
    <recommendedName>
        <fullName evidence="6">Nudix hydrolase domain-containing protein</fullName>
    </recommendedName>
</protein>
<dbReference type="Pfam" id="PF00293">
    <property type="entry name" value="NUDIX"/>
    <property type="match status" value="1"/>
</dbReference>
<comment type="similarity">
    <text evidence="2">Belongs to the Nudix hydrolase family.</text>
</comment>
<dbReference type="GO" id="GO:0008413">
    <property type="term" value="F:8-oxo-7,8-dihydroguanosine triphosphate pyrophosphatase activity"/>
    <property type="evidence" value="ECO:0007669"/>
    <property type="project" value="TreeGrafter"/>
</dbReference>
<feature type="domain" description="Nudix hydrolase" evidence="6">
    <location>
        <begin position="58"/>
        <end position="218"/>
    </location>
</feature>
<keyword evidence="3" id="KW-0479">Metal-binding</keyword>
<dbReference type="GO" id="GO:0005737">
    <property type="term" value="C:cytoplasm"/>
    <property type="evidence" value="ECO:0007669"/>
    <property type="project" value="TreeGrafter"/>
</dbReference>
<keyword evidence="4" id="KW-0378">Hydrolase</keyword>
<dbReference type="Gene3D" id="3.90.79.10">
    <property type="entry name" value="Nucleoside Triphosphate Pyrophosphohydrolase"/>
    <property type="match status" value="1"/>
</dbReference>
<evidence type="ECO:0000256" key="5">
    <source>
        <dbReference type="ARBA" id="ARBA00022842"/>
    </source>
</evidence>
<dbReference type="PROSITE" id="PS51462">
    <property type="entry name" value="NUDIX"/>
    <property type="match status" value="1"/>
</dbReference>
<dbReference type="PANTHER" id="PTHR43758:SF2">
    <property type="entry name" value="OXIDIZED PURINE NUCLEOSIDE TRIPHOSPHATE HYDROLASE"/>
    <property type="match status" value="1"/>
</dbReference>
<dbReference type="SUPFAM" id="SSF55811">
    <property type="entry name" value="Nudix"/>
    <property type="match status" value="1"/>
</dbReference>
<evidence type="ECO:0000256" key="1">
    <source>
        <dbReference type="ARBA" id="ARBA00001946"/>
    </source>
</evidence>
<evidence type="ECO:0000256" key="4">
    <source>
        <dbReference type="ARBA" id="ARBA00022801"/>
    </source>
</evidence>
<dbReference type="GO" id="GO:0046872">
    <property type="term" value="F:metal ion binding"/>
    <property type="evidence" value="ECO:0007669"/>
    <property type="project" value="UniProtKB-KW"/>
</dbReference>
<dbReference type="InterPro" id="IPR015797">
    <property type="entry name" value="NUDIX_hydrolase-like_dom_sf"/>
</dbReference>
<accession>A0AA84ZWZ6</accession>
<evidence type="ECO:0000313" key="7">
    <source>
        <dbReference type="Proteomes" id="UP000050790"/>
    </source>
</evidence>
<dbReference type="AlphaFoldDB" id="A0AA84ZWZ6"/>
<dbReference type="WBParaSite" id="SMRG1_51960.1">
    <property type="protein sequence ID" value="SMRG1_51960.1"/>
    <property type="gene ID" value="SMRG1_51960"/>
</dbReference>
<organism evidence="7 8">
    <name type="scientific">Schistosoma margrebowiei</name>
    <dbReference type="NCBI Taxonomy" id="48269"/>
    <lineage>
        <taxon>Eukaryota</taxon>
        <taxon>Metazoa</taxon>
        <taxon>Spiralia</taxon>
        <taxon>Lophotrochozoa</taxon>
        <taxon>Platyhelminthes</taxon>
        <taxon>Trematoda</taxon>
        <taxon>Digenea</taxon>
        <taxon>Strigeidida</taxon>
        <taxon>Schistosomatoidea</taxon>
        <taxon>Schistosomatidae</taxon>
        <taxon>Schistosoma</taxon>
    </lineage>
</organism>
<reference evidence="8" key="1">
    <citation type="submission" date="2023-11" db="UniProtKB">
        <authorList>
            <consortium name="WormBaseParasite"/>
        </authorList>
    </citation>
    <scope>IDENTIFICATION</scope>
</reference>
<dbReference type="GO" id="GO:0042262">
    <property type="term" value="P:DNA protection"/>
    <property type="evidence" value="ECO:0007669"/>
    <property type="project" value="TreeGrafter"/>
</dbReference>
<name>A0AA84ZWZ6_9TREM</name>
<evidence type="ECO:0000313" key="8">
    <source>
        <dbReference type="WBParaSite" id="SMRG1_51960.1"/>
    </source>
</evidence>
<sequence length="336" mass="38753">MHHKRLRTDTRQKVVDCKTLFQNSNAERMSVSKSEHSPFSPQWVNRKLYTLMLVIYTPRELNTDSPLVIDDSGSEIKVQESITDCNKSWLLLGLKQNGFGKGRWNGFGGKVEFSDANPKAAALRELNEESGLTLDESSVDEVGRLWFTFAETLECMEVHVFICRTWTPTLNGHTVKWPCYTEEMHPAWFPLIMNKDNTINTSSLPWEHMWPDDLLWVPDILQGNLVLAWFHYLRLSNLSITNSQNLVDRSSETNGISIDLYEIPAYHLESFTTDENELLSADKDNNCKLSSVQRIIDRLDLDKNDNNLRLWMSSSLYDNQIVVSPLILQKILHYPT</sequence>
<evidence type="ECO:0000256" key="2">
    <source>
        <dbReference type="ARBA" id="ARBA00005582"/>
    </source>
</evidence>
<keyword evidence="5" id="KW-0460">Magnesium</keyword>
<evidence type="ECO:0000256" key="3">
    <source>
        <dbReference type="ARBA" id="ARBA00022723"/>
    </source>
</evidence>
<dbReference type="Proteomes" id="UP000050790">
    <property type="component" value="Unassembled WGS sequence"/>
</dbReference>
<dbReference type="InterPro" id="IPR000086">
    <property type="entry name" value="NUDIX_hydrolase_dom"/>
</dbReference>
<comment type="cofactor">
    <cofactor evidence="1">
        <name>Mg(2+)</name>
        <dbReference type="ChEBI" id="CHEBI:18420"/>
    </cofactor>
</comment>
<dbReference type="CDD" id="cd03427">
    <property type="entry name" value="NUDIX_MTH1_Nudt1"/>
    <property type="match status" value="1"/>
</dbReference>